<accession>A0ABU1V527</accession>
<evidence type="ECO:0000313" key="2">
    <source>
        <dbReference type="EMBL" id="MDR7092438.1"/>
    </source>
</evidence>
<dbReference type="Gene3D" id="3.40.30.10">
    <property type="entry name" value="Glutaredoxin"/>
    <property type="match status" value="1"/>
</dbReference>
<dbReference type="CDD" id="cd02947">
    <property type="entry name" value="TRX_family"/>
    <property type="match status" value="1"/>
</dbReference>
<dbReference type="SUPFAM" id="SSF52833">
    <property type="entry name" value="Thioredoxin-like"/>
    <property type="match status" value="1"/>
</dbReference>
<reference evidence="2 3" key="1">
    <citation type="submission" date="2023-07" db="EMBL/GenBank/DDBJ databases">
        <title>Sorghum-associated microbial communities from plants grown in Nebraska, USA.</title>
        <authorList>
            <person name="Schachtman D."/>
        </authorList>
    </citation>
    <scope>NUCLEOTIDE SEQUENCE [LARGE SCALE GENOMIC DNA]</scope>
    <source>
        <strain evidence="2 3">BE240</strain>
    </source>
</reference>
<gene>
    <name evidence="2" type="ORF">J2X09_000161</name>
</gene>
<organism evidence="2 3">
    <name type="scientific">Hydrogenophaga laconesensis</name>
    <dbReference type="NCBI Taxonomy" id="1805971"/>
    <lineage>
        <taxon>Bacteria</taxon>
        <taxon>Pseudomonadati</taxon>
        <taxon>Pseudomonadota</taxon>
        <taxon>Betaproteobacteria</taxon>
        <taxon>Burkholderiales</taxon>
        <taxon>Comamonadaceae</taxon>
        <taxon>Hydrogenophaga</taxon>
    </lineage>
</organism>
<evidence type="ECO:0000313" key="3">
    <source>
        <dbReference type="Proteomes" id="UP001265550"/>
    </source>
</evidence>
<dbReference type="EMBL" id="JAVDWE010000001">
    <property type="protein sequence ID" value="MDR7092438.1"/>
    <property type="molecule type" value="Genomic_DNA"/>
</dbReference>
<sequence>MAIEPLHVISLCAQWCGTCRDWRPVVDAVAAAHPQLHWRWLDIEDEADLMGDLEVETLPTLLVGRGGDVLFYGPVLPREELLTRLLATLMEAGHPPARVGDDVAALWQRLHPSTG</sequence>
<dbReference type="Pfam" id="PF00085">
    <property type="entry name" value="Thioredoxin"/>
    <property type="match status" value="1"/>
</dbReference>
<comment type="caution">
    <text evidence="2">The sequence shown here is derived from an EMBL/GenBank/DDBJ whole genome shotgun (WGS) entry which is preliminary data.</text>
</comment>
<evidence type="ECO:0000259" key="1">
    <source>
        <dbReference type="Pfam" id="PF00085"/>
    </source>
</evidence>
<feature type="domain" description="Thioredoxin" evidence="1">
    <location>
        <begin position="6"/>
        <end position="68"/>
    </location>
</feature>
<name>A0ABU1V527_9BURK</name>
<dbReference type="RefSeq" id="WP_204731456.1">
    <property type="nucleotide sequence ID" value="NZ_JAVDWE010000001.1"/>
</dbReference>
<proteinExistence type="predicted"/>
<dbReference type="Proteomes" id="UP001265550">
    <property type="component" value="Unassembled WGS sequence"/>
</dbReference>
<dbReference type="InterPro" id="IPR013766">
    <property type="entry name" value="Thioredoxin_domain"/>
</dbReference>
<dbReference type="InterPro" id="IPR036249">
    <property type="entry name" value="Thioredoxin-like_sf"/>
</dbReference>
<keyword evidence="3" id="KW-1185">Reference proteome</keyword>
<protein>
    <submittedName>
        <fullName evidence="2">Thioredoxin-like negative regulator of GroEL</fullName>
    </submittedName>
</protein>